<comment type="caution">
    <text evidence="1">The sequence shown here is derived from an EMBL/GenBank/DDBJ whole genome shotgun (WGS) entry which is preliminary data.</text>
</comment>
<dbReference type="AlphaFoldDB" id="A0A0B4ECH9"/>
<dbReference type="EMBL" id="JWTA01000004">
    <property type="protein sequence ID" value="KIC64288.1"/>
    <property type="molecule type" value="Genomic_DNA"/>
</dbReference>
<evidence type="ECO:0000313" key="1">
    <source>
        <dbReference type="EMBL" id="KIC64288.1"/>
    </source>
</evidence>
<name>A0A0B4ECH9_9FLAO</name>
<accession>A0A0B4ECH9</accession>
<reference evidence="1 2" key="1">
    <citation type="submission" date="2014-12" db="EMBL/GenBank/DDBJ databases">
        <title>Genome sequencing of Chryseobacterium taiwanense TPW19.</title>
        <authorList>
            <person name="Tan P.W."/>
            <person name="Chan K.-G."/>
        </authorList>
    </citation>
    <scope>NUCLEOTIDE SEQUENCE [LARGE SCALE GENOMIC DNA]</scope>
    <source>
        <strain evidence="1 2">TPW19</strain>
    </source>
</reference>
<gene>
    <name evidence="1" type="ORF">RM51_06150</name>
</gene>
<organism evidence="1 2">
    <name type="scientific">Chryseobacterium taiwanense</name>
    <dbReference type="NCBI Taxonomy" id="363331"/>
    <lineage>
        <taxon>Bacteria</taxon>
        <taxon>Pseudomonadati</taxon>
        <taxon>Bacteroidota</taxon>
        <taxon>Flavobacteriia</taxon>
        <taxon>Flavobacteriales</taxon>
        <taxon>Weeksellaceae</taxon>
        <taxon>Chryseobacterium group</taxon>
        <taxon>Chryseobacterium</taxon>
    </lineage>
</organism>
<dbReference type="RefSeq" id="WP_039366181.1">
    <property type="nucleotide sequence ID" value="NZ_JWTA01000004.1"/>
</dbReference>
<sequence>MPNSSVTYNKYENTNLSNPPITQYLLNGPNIISYNDPVLASNGYIANNTDWEQFQFQTIDSNNIAIDTFKVGVFRSNCDRKTFSTHYGTYSTAEWVIHPTYHEVNIY</sequence>
<proteinExistence type="predicted"/>
<protein>
    <submittedName>
        <fullName evidence="1">Uncharacterized protein</fullName>
    </submittedName>
</protein>
<evidence type="ECO:0000313" key="2">
    <source>
        <dbReference type="Proteomes" id="UP000031167"/>
    </source>
</evidence>
<keyword evidence="2" id="KW-1185">Reference proteome</keyword>
<dbReference type="Proteomes" id="UP000031167">
    <property type="component" value="Unassembled WGS sequence"/>
</dbReference>